<proteinExistence type="predicted"/>
<dbReference type="AlphaFoldDB" id="A0A3S8U2X2"/>
<dbReference type="InterPro" id="IPR036779">
    <property type="entry name" value="LysM_dom_sf"/>
</dbReference>
<gene>
    <name evidence="3" type="ORF">EI545_03270</name>
</gene>
<dbReference type="Proteomes" id="UP000282002">
    <property type="component" value="Chromosome"/>
</dbReference>
<feature type="chain" id="PRO_5019543278" evidence="1">
    <location>
        <begin position="30"/>
        <end position="367"/>
    </location>
</feature>
<dbReference type="InterPro" id="IPR018392">
    <property type="entry name" value="LysM"/>
</dbReference>
<dbReference type="OrthoDB" id="8479038at2"/>
<keyword evidence="4" id="KW-1185">Reference proteome</keyword>
<dbReference type="SMART" id="SM00257">
    <property type="entry name" value="LysM"/>
    <property type="match status" value="1"/>
</dbReference>
<dbReference type="Gene3D" id="3.40.190.10">
    <property type="entry name" value="Periplasmic binding protein-like II"/>
    <property type="match status" value="2"/>
</dbReference>
<dbReference type="Gene3D" id="3.10.350.10">
    <property type="entry name" value="LysM domain"/>
    <property type="match status" value="1"/>
</dbReference>
<feature type="signal peptide" evidence="1">
    <location>
        <begin position="1"/>
        <end position="29"/>
    </location>
</feature>
<feature type="domain" description="LysM" evidence="2">
    <location>
        <begin position="34"/>
        <end position="83"/>
    </location>
</feature>
<dbReference type="CDD" id="cd00118">
    <property type="entry name" value="LysM"/>
    <property type="match status" value="1"/>
</dbReference>
<name>A0A3S8U2X2_9RHOB</name>
<evidence type="ECO:0000259" key="2">
    <source>
        <dbReference type="PROSITE" id="PS51782"/>
    </source>
</evidence>
<reference evidence="3 4" key="1">
    <citation type="submission" date="2018-12" db="EMBL/GenBank/DDBJ databases">
        <title>Complete genome sequencing of Tabrizicola sp. K13M18.</title>
        <authorList>
            <person name="Bae J.-W."/>
        </authorList>
    </citation>
    <scope>NUCLEOTIDE SEQUENCE [LARGE SCALE GENOMIC DNA]</scope>
    <source>
        <strain evidence="3 4">K13M18</strain>
    </source>
</reference>
<dbReference type="PROSITE" id="PS51782">
    <property type="entry name" value="LYSM"/>
    <property type="match status" value="1"/>
</dbReference>
<organism evidence="3 4">
    <name type="scientific">Tabrizicola piscis</name>
    <dbReference type="NCBI Taxonomy" id="2494374"/>
    <lineage>
        <taxon>Bacteria</taxon>
        <taxon>Pseudomonadati</taxon>
        <taxon>Pseudomonadota</taxon>
        <taxon>Alphaproteobacteria</taxon>
        <taxon>Rhodobacterales</taxon>
        <taxon>Paracoccaceae</taxon>
        <taxon>Tabrizicola</taxon>
    </lineage>
</organism>
<keyword evidence="1" id="KW-0732">Signal</keyword>
<evidence type="ECO:0000313" key="3">
    <source>
        <dbReference type="EMBL" id="AZL57941.1"/>
    </source>
</evidence>
<evidence type="ECO:0000313" key="4">
    <source>
        <dbReference type="Proteomes" id="UP000282002"/>
    </source>
</evidence>
<accession>A0A3S8U2X2</accession>
<dbReference type="KEGG" id="taw:EI545_03270"/>
<protein>
    <submittedName>
        <fullName evidence="3">ABC transporter substrate-binding protein</fullName>
    </submittedName>
</protein>
<dbReference type="EMBL" id="CP034328">
    <property type="protein sequence ID" value="AZL57941.1"/>
    <property type="molecule type" value="Genomic_DNA"/>
</dbReference>
<sequence>MTYMRTGSDKYRSTALSALLIAFPIVASAQEACTTYTVTDGDTLGTIAQAAYGSYDYQMIFNANRDALAANPNNLPAGLQLILPCEDGRLTPDSELSSIIQQETAEQEATRTNSNTYEPPLKFVSSNNWMPFADESLTGGGIFVRMAATAMQRGGNDRGYNINYVDDWMSHIDVLLPSGAFDVSIAWESPDCSKLDLLGEFSVRMCTEFDFSLPIYETAYAFNTLNDSKYAAAREFADYAGARICRPEAWPISDLEVQGLVEPLVTYVHPKSPLECAEMLINGEVDLYSIEAETASANFTELNANDRVSPNPALATFITYHFLTSKSNPRGRVYIAMLNRGITEMRESGEWYDIVATGLAEYNKLSQ</sequence>
<evidence type="ECO:0000256" key="1">
    <source>
        <dbReference type="SAM" id="SignalP"/>
    </source>
</evidence>
<dbReference type="SUPFAM" id="SSF53850">
    <property type="entry name" value="Periplasmic binding protein-like II"/>
    <property type="match status" value="1"/>
</dbReference>